<dbReference type="Proteomes" id="UP000000551">
    <property type="component" value="Chromosome"/>
</dbReference>
<accession>Q48KE6</accession>
<evidence type="ECO:0000313" key="3">
    <source>
        <dbReference type="Proteomes" id="UP000000551"/>
    </source>
</evidence>
<feature type="transmembrane region" description="Helical" evidence="1">
    <location>
        <begin position="357"/>
        <end position="377"/>
    </location>
</feature>
<proteinExistence type="predicted"/>
<feature type="transmembrane region" description="Helical" evidence="1">
    <location>
        <begin position="141"/>
        <end position="161"/>
    </location>
</feature>
<dbReference type="InterPro" id="IPR025686">
    <property type="entry name" value="Glucos_trans_II"/>
</dbReference>
<feature type="transmembrane region" description="Helical" evidence="1">
    <location>
        <begin position="330"/>
        <end position="351"/>
    </location>
</feature>
<keyword evidence="1" id="KW-1133">Transmembrane helix</keyword>
<evidence type="ECO:0000256" key="1">
    <source>
        <dbReference type="SAM" id="Phobius"/>
    </source>
</evidence>
<protein>
    <submittedName>
        <fullName evidence="2">Membrane protein, putative</fullName>
    </submittedName>
</protein>
<feature type="transmembrane region" description="Helical" evidence="1">
    <location>
        <begin position="214"/>
        <end position="237"/>
    </location>
</feature>
<keyword evidence="1" id="KW-0812">Transmembrane</keyword>
<dbReference type="KEGG" id="psp:PSPPH_1901"/>
<dbReference type="Pfam" id="PF14264">
    <property type="entry name" value="Glucos_trans_II"/>
    <property type="match status" value="1"/>
</dbReference>
<feature type="transmembrane region" description="Helical" evidence="1">
    <location>
        <begin position="173"/>
        <end position="202"/>
    </location>
</feature>
<name>Q48KE6_PSE14</name>
<dbReference type="EMBL" id="CP000058">
    <property type="protein sequence ID" value="AAZ32978.1"/>
    <property type="molecule type" value="Genomic_DNA"/>
</dbReference>
<reference evidence="2 3" key="1">
    <citation type="journal article" date="2005" name="J. Bacteriol.">
        <title>Whole-genome sequence analysis of Pseudomonas syringae pv. phaseolicola 1448A reveals divergence among pathovars in genes involved in virulence and transposition.</title>
        <authorList>
            <person name="Joardar V."/>
            <person name="Lindeberg M."/>
            <person name="Jackson R.W."/>
            <person name="Selengut J."/>
            <person name="Dodson R."/>
            <person name="Brinkac L.M."/>
            <person name="Daugherty S.C."/>
            <person name="Deboy R."/>
            <person name="Durkin A.S."/>
            <person name="Giglio M.G."/>
            <person name="Madupu R."/>
            <person name="Nelson W.C."/>
            <person name="Rosovitz M.J."/>
            <person name="Sullivan S."/>
            <person name="Crabtree J."/>
            <person name="Creasy T."/>
            <person name="Davidsen T."/>
            <person name="Haft D.H."/>
            <person name="Zafar N."/>
            <person name="Zhou L."/>
            <person name="Halpin R."/>
            <person name="Holley T."/>
            <person name="Khouri H."/>
            <person name="Feldblyum T."/>
            <person name="White O."/>
            <person name="Fraser C.M."/>
            <person name="Chatterjee A.K."/>
            <person name="Cartinhour S."/>
            <person name="Schneider D.J."/>
            <person name="Mansfield J."/>
            <person name="Collmer A."/>
            <person name="Buell C.R."/>
        </authorList>
    </citation>
    <scope>NUCLEOTIDE SEQUENCE [LARGE SCALE GENOMIC DNA]</scope>
    <source>
        <strain evidence="3">1448A / Race 6</strain>
    </source>
</reference>
<feature type="transmembrane region" description="Helical" evidence="1">
    <location>
        <begin position="258"/>
        <end position="282"/>
    </location>
</feature>
<sequence length="507" mass="56222">MPEHKISDSLWNDQSMTAHWNKRLSKQATLLFILAANVFYILPLLLANAPSAEDDRISSNAQGQWAEQGYPLATLAYRALTFTNGAPELFPLPLLIATALISWAMFKWVRDCFATPTVIDCLVVLPLWYNPFLLQSLSSHYDGPIIALGIALIVFAIVYDSPSMVRKLAIPGLMIACALASSTTSLNVFLGLCCVECMRALIQQRIPGFIGRLLMIRLTQLLCGLCLYATVGAYDLLTMDSHWLAEIIRRLALLHQNVGFLFNTGTTWLAIALLLVALPGYVSHVLNAFRRPNGVARKAVAVLFYLSLPVALLLLIPGTALLANDFAGRAGTLTGFSTLLIALFFLINTHAWKQHDAVRLVLILPVVCMLSFSYAYARVLILQKELGTYVLFSLAYDIDTLPDLQNIDTFHFDSQPLQNWLPAASGTFEKLPAIKYIMNVDERATPARLQRVGITRGERLTSPCTAQDLTSSAPIVDRTFYSIKVHQQTGCIVMKKITTPDTYIWEP</sequence>
<gene>
    <name evidence="2" type="ordered locus">PSPPH_1901</name>
</gene>
<keyword evidence="1" id="KW-0472">Membrane</keyword>
<organism evidence="2 3">
    <name type="scientific">Pseudomonas savastanoi pv. phaseolicola (strain 1448A / Race 6)</name>
    <name type="common">Pseudomonas syringae pv. phaseolicola (strain 1448A / Race 6)</name>
    <dbReference type="NCBI Taxonomy" id="264730"/>
    <lineage>
        <taxon>Bacteria</taxon>
        <taxon>Pseudomonadati</taxon>
        <taxon>Pseudomonadota</taxon>
        <taxon>Gammaproteobacteria</taxon>
        <taxon>Pseudomonadales</taxon>
        <taxon>Pseudomonadaceae</taxon>
        <taxon>Pseudomonas</taxon>
    </lineage>
</organism>
<dbReference type="HOGENOM" id="CLU_031280_1_0_6"/>
<feature type="transmembrane region" description="Helical" evidence="1">
    <location>
        <begin position="89"/>
        <end position="106"/>
    </location>
</feature>
<dbReference type="AlphaFoldDB" id="Q48KE6"/>
<feature type="transmembrane region" description="Helical" evidence="1">
    <location>
        <begin position="302"/>
        <end position="323"/>
    </location>
</feature>
<feature type="transmembrane region" description="Helical" evidence="1">
    <location>
        <begin position="28"/>
        <end position="46"/>
    </location>
</feature>
<evidence type="ECO:0000313" key="2">
    <source>
        <dbReference type="EMBL" id="AAZ32978.1"/>
    </source>
</evidence>